<evidence type="ECO:0000313" key="3">
    <source>
        <dbReference type="Proteomes" id="UP001249240"/>
    </source>
</evidence>
<organism evidence="2 3">
    <name type="scientific">Enterococcus raffinosus</name>
    <dbReference type="NCBI Taxonomy" id="71452"/>
    <lineage>
        <taxon>Bacteria</taxon>
        <taxon>Bacillati</taxon>
        <taxon>Bacillota</taxon>
        <taxon>Bacilli</taxon>
        <taxon>Lactobacillales</taxon>
        <taxon>Enterococcaceae</taxon>
        <taxon>Enterococcus</taxon>
    </lineage>
</organism>
<dbReference type="RefSeq" id="WP_010744504.1">
    <property type="nucleotide sequence ID" value="NZ_BAAAXM010000024.1"/>
</dbReference>
<protein>
    <recommendedName>
        <fullName evidence="4">V-type ATPase, subunit E</fullName>
    </recommendedName>
</protein>
<keyword evidence="1" id="KW-0175">Coiled coil</keyword>
<comment type="caution">
    <text evidence="2">The sequence shown here is derived from an EMBL/GenBank/DDBJ whole genome shotgun (WGS) entry which is preliminary data.</text>
</comment>
<evidence type="ECO:0000256" key="1">
    <source>
        <dbReference type="SAM" id="Coils"/>
    </source>
</evidence>
<dbReference type="EMBL" id="JARPXM010000020">
    <property type="protein sequence ID" value="MDT2539699.1"/>
    <property type="molecule type" value="Genomic_DNA"/>
</dbReference>
<gene>
    <name evidence="2" type="ORF">P7D78_16315</name>
</gene>
<evidence type="ECO:0008006" key="4">
    <source>
        <dbReference type="Google" id="ProtNLM"/>
    </source>
</evidence>
<name>A0AAW8T4R6_9ENTE</name>
<proteinExistence type="predicted"/>
<dbReference type="Proteomes" id="UP001249240">
    <property type="component" value="Unassembled WGS sequence"/>
</dbReference>
<sequence>MEAIEKIVEQLNQQAELEQLQLKEKETNRIDQEFQAELSEIEIEHQKRLEKSLKNLENNYKQATNRQQIAQKQMILNQKQAILERVFADAVIQMEDWSTEEQQKFAHHALEKMQLQGDLTFIPGEKSQTVFSNEWLIEQNRRLSYRLDFGEGTIEGQAGFILDKEGVQYNFLYQSLVGEIQQRESFQVAESLFD</sequence>
<accession>A0AAW8T4R6</accession>
<evidence type="ECO:0000313" key="2">
    <source>
        <dbReference type="EMBL" id="MDT2539699.1"/>
    </source>
</evidence>
<reference evidence="2" key="1">
    <citation type="submission" date="2023-03" db="EMBL/GenBank/DDBJ databases">
        <authorList>
            <person name="Shen W."/>
            <person name="Cai J."/>
        </authorList>
    </citation>
    <scope>NUCLEOTIDE SEQUENCE</scope>
    <source>
        <strain evidence="2">B646-2</strain>
    </source>
</reference>
<feature type="coiled-coil region" evidence="1">
    <location>
        <begin position="1"/>
        <end position="73"/>
    </location>
</feature>
<dbReference type="AlphaFoldDB" id="A0AAW8T4R6"/>